<feature type="non-terminal residue" evidence="2">
    <location>
        <position position="1"/>
    </location>
</feature>
<keyword evidence="1" id="KW-0472">Membrane</keyword>
<keyword evidence="1" id="KW-1003">Cell membrane</keyword>
<evidence type="ECO:0000256" key="1">
    <source>
        <dbReference type="RuleBase" id="RU366040"/>
    </source>
</evidence>
<comment type="catalytic activity">
    <reaction evidence="1">
        <text>[(1-&gt;4)-N-acetyl-beta-D-glucosaminyl](n) + UDP-N-acetyl-alpha-D-glucosamine = [(1-&gt;4)-N-acetyl-beta-D-glucosaminyl](n+1) + UDP + H(+)</text>
        <dbReference type="Rhea" id="RHEA:16637"/>
        <dbReference type="Rhea" id="RHEA-COMP:9593"/>
        <dbReference type="Rhea" id="RHEA-COMP:9595"/>
        <dbReference type="ChEBI" id="CHEBI:15378"/>
        <dbReference type="ChEBI" id="CHEBI:17029"/>
        <dbReference type="ChEBI" id="CHEBI:57705"/>
        <dbReference type="ChEBI" id="CHEBI:58223"/>
        <dbReference type="EC" id="2.4.1.16"/>
    </reaction>
</comment>
<reference evidence="2" key="1">
    <citation type="submission" date="2021-06" db="EMBL/GenBank/DDBJ databases">
        <authorList>
            <person name="Kallberg Y."/>
            <person name="Tangrot J."/>
            <person name="Rosling A."/>
        </authorList>
    </citation>
    <scope>NUCLEOTIDE SEQUENCE</scope>
    <source>
        <strain evidence="2">MA453B</strain>
    </source>
</reference>
<gene>
    <name evidence="2" type="ORF">DERYTH_LOCUS8835</name>
</gene>
<accession>A0A9N9GP99</accession>
<keyword evidence="1" id="KW-0328">Glycosyltransferase</keyword>
<comment type="similarity">
    <text evidence="1">Belongs to the chitin synthase family.</text>
</comment>
<dbReference type="Proteomes" id="UP000789405">
    <property type="component" value="Unassembled WGS sequence"/>
</dbReference>
<evidence type="ECO:0000313" key="2">
    <source>
        <dbReference type="EMBL" id="CAG8624910.1"/>
    </source>
</evidence>
<proteinExistence type="inferred from homology"/>
<keyword evidence="1" id="KW-0808">Transferase</keyword>
<protein>
    <recommendedName>
        <fullName evidence="1">Chitin synthase</fullName>
        <ecNumber evidence="1">2.4.1.16</ecNumber>
    </recommendedName>
</protein>
<comment type="function">
    <text evidence="1">Polymerizes chitin, a structural polymer of the cell wall and septum, by transferring the sugar moiety of UDP-GlcNAc to the non-reducing end of the growing chitin polymer.</text>
</comment>
<dbReference type="EMBL" id="CAJVPY010004656">
    <property type="protein sequence ID" value="CAG8624910.1"/>
    <property type="molecule type" value="Genomic_DNA"/>
</dbReference>
<keyword evidence="3" id="KW-1185">Reference proteome</keyword>
<dbReference type="EC" id="2.4.1.16" evidence="1"/>
<evidence type="ECO:0000313" key="3">
    <source>
        <dbReference type="Proteomes" id="UP000789405"/>
    </source>
</evidence>
<comment type="subcellular location">
    <subcellularLocation>
        <location evidence="1">Cell membrane</location>
        <topology evidence="1">Multi-pass membrane protein</topology>
    </subcellularLocation>
</comment>
<keyword evidence="1" id="KW-0961">Cell wall biogenesis/degradation</keyword>
<comment type="caution">
    <text evidence="2">The sequence shown here is derived from an EMBL/GenBank/DDBJ whole genome shotgun (WGS) entry which is preliminary data.</text>
</comment>
<organism evidence="2 3">
    <name type="scientific">Dentiscutata erythropus</name>
    <dbReference type="NCBI Taxonomy" id="1348616"/>
    <lineage>
        <taxon>Eukaryota</taxon>
        <taxon>Fungi</taxon>
        <taxon>Fungi incertae sedis</taxon>
        <taxon>Mucoromycota</taxon>
        <taxon>Glomeromycotina</taxon>
        <taxon>Glomeromycetes</taxon>
        <taxon>Diversisporales</taxon>
        <taxon>Gigasporaceae</taxon>
        <taxon>Dentiscutata</taxon>
    </lineage>
</organism>
<dbReference type="OrthoDB" id="10345214at2759"/>
<dbReference type="Pfam" id="PF01644">
    <property type="entry name" value="Chitin_synth_1"/>
    <property type="match status" value="1"/>
</dbReference>
<sequence length="125" mass="13920">MSSPTPYHSSNLSPSDAFTFLDLNQIFPPPPLNDVQGFVSQNNGIPFKSLRKRIFRENVREEAKRHGIYDVQLMRTLILLVWRKALLNTAPGQGPLASYFKGEAIHGSGAVNAGIFEANMYLAED</sequence>
<name>A0A9N9GP99_9GLOM</name>
<dbReference type="AlphaFoldDB" id="A0A9N9GP99"/>